<organism evidence="3 4">
    <name type="scientific">Plantactinospora veratri</name>
    <dbReference type="NCBI Taxonomy" id="1436122"/>
    <lineage>
        <taxon>Bacteria</taxon>
        <taxon>Bacillati</taxon>
        <taxon>Actinomycetota</taxon>
        <taxon>Actinomycetes</taxon>
        <taxon>Micromonosporales</taxon>
        <taxon>Micromonosporaceae</taxon>
        <taxon>Plantactinospora</taxon>
    </lineage>
</organism>
<feature type="compositionally biased region" description="Basic residues" evidence="1">
    <location>
        <begin position="109"/>
        <end position="122"/>
    </location>
</feature>
<evidence type="ECO:0000256" key="1">
    <source>
        <dbReference type="SAM" id="MobiDB-lite"/>
    </source>
</evidence>
<accession>A0ABU7SJ03</accession>
<feature type="region of interest" description="Disordered" evidence="1">
    <location>
        <begin position="85"/>
        <end position="130"/>
    </location>
</feature>
<sequence length="174" mass="18907">MSIAQPGERQGFEVFCGVDVARATHHAVALDHGGRRLVDRPLPNNEAALRTSFSELTVHGQVLVVVDQPASIGALAIAVARHGNRSRLSSRAGDAPHRRSVSRRGQDRRTRRVRHRRRRPHIAAHAASGRPDEQAVAALGVLAGYDADLANEATRLTNRLHDALLHVHPAPARC</sequence>
<gene>
    <name evidence="3" type="ORF">V1634_22990</name>
</gene>
<evidence type="ECO:0000259" key="2">
    <source>
        <dbReference type="Pfam" id="PF01548"/>
    </source>
</evidence>
<evidence type="ECO:0000313" key="4">
    <source>
        <dbReference type="Proteomes" id="UP001339911"/>
    </source>
</evidence>
<dbReference type="Pfam" id="PF01548">
    <property type="entry name" value="DEDD_Tnp_IS110"/>
    <property type="match status" value="1"/>
</dbReference>
<comment type="caution">
    <text evidence="3">The sequence shown here is derived from an EMBL/GenBank/DDBJ whole genome shotgun (WGS) entry which is preliminary data.</text>
</comment>
<reference evidence="3 4" key="1">
    <citation type="submission" date="2024-01" db="EMBL/GenBank/DDBJ databases">
        <title>Genome insights into Plantactinospora veratri sp. nov.</title>
        <authorList>
            <person name="Wang L."/>
        </authorList>
    </citation>
    <scope>NUCLEOTIDE SEQUENCE [LARGE SCALE GENOMIC DNA]</scope>
    <source>
        <strain evidence="3 4">NEAU-FHS4</strain>
    </source>
</reference>
<name>A0ABU7SJ03_9ACTN</name>
<keyword evidence="4" id="KW-1185">Reference proteome</keyword>
<dbReference type="InterPro" id="IPR002525">
    <property type="entry name" value="Transp_IS110-like_N"/>
</dbReference>
<dbReference type="Proteomes" id="UP001339911">
    <property type="component" value="Unassembled WGS sequence"/>
</dbReference>
<evidence type="ECO:0000313" key="3">
    <source>
        <dbReference type="EMBL" id="MEE6309704.1"/>
    </source>
</evidence>
<proteinExistence type="predicted"/>
<dbReference type="EMBL" id="JAZGQL010000017">
    <property type="protein sequence ID" value="MEE6309704.1"/>
    <property type="molecule type" value="Genomic_DNA"/>
</dbReference>
<protein>
    <submittedName>
        <fullName evidence="3">Transposase</fullName>
    </submittedName>
</protein>
<feature type="domain" description="Transposase IS110-like N-terminal" evidence="2">
    <location>
        <begin position="16"/>
        <end position="169"/>
    </location>
</feature>